<keyword evidence="7 12" id="KW-0067">ATP-binding</keyword>
<dbReference type="RefSeq" id="WP_141446035.1">
    <property type="nucleotide sequence ID" value="NZ_CP041217.1"/>
</dbReference>
<keyword evidence="3" id="KW-0813">Transport</keyword>
<evidence type="ECO:0000256" key="1">
    <source>
        <dbReference type="ARBA" id="ARBA00004202"/>
    </source>
</evidence>
<keyword evidence="4" id="KW-1003">Cell membrane</keyword>
<keyword evidence="5" id="KW-0677">Repeat</keyword>
<name>A0A4Y6UTE8_SACBS</name>
<dbReference type="PROSITE" id="PS50893">
    <property type="entry name" value="ABC_TRANSPORTER_2"/>
    <property type="match status" value="2"/>
</dbReference>
<dbReference type="InterPro" id="IPR015856">
    <property type="entry name" value="ABC_transpr_CbiO/EcfA_su"/>
</dbReference>
<comment type="function">
    <text evidence="10">Probably part of an ABC transporter complex. Responsible for energy coupling to the transport system.</text>
</comment>
<dbReference type="CDD" id="cd03225">
    <property type="entry name" value="ABC_cobalt_CbiO_domain1"/>
    <property type="match status" value="1"/>
</dbReference>
<dbReference type="AlphaFoldDB" id="A0A4Y6UTE8"/>
<dbReference type="PROSITE" id="PS00211">
    <property type="entry name" value="ABC_TRANSPORTER_1"/>
    <property type="match status" value="2"/>
</dbReference>
<feature type="domain" description="ABC transporter" evidence="11">
    <location>
        <begin position="274"/>
        <end position="503"/>
    </location>
</feature>
<reference evidence="12 13" key="1">
    <citation type="submission" date="2019-06" db="EMBL/GenBank/DDBJ databases">
        <title>Saccharibacillus brassicae sp. nov., an endophytic bacterium isolated from Chinese cabbage seeds (Brassica pekinensis).</title>
        <authorList>
            <person name="Jiang L."/>
            <person name="Lee J."/>
            <person name="Kim S.W."/>
        </authorList>
    </citation>
    <scope>NUCLEOTIDE SEQUENCE [LARGE SCALE GENOMIC DNA]</scope>
    <source>
        <strain evidence="13">KCTC 43072 / ATSA2</strain>
    </source>
</reference>
<dbReference type="InterPro" id="IPR017871">
    <property type="entry name" value="ABC_transporter-like_CS"/>
</dbReference>
<evidence type="ECO:0000313" key="12">
    <source>
        <dbReference type="EMBL" id="QDH19646.1"/>
    </source>
</evidence>
<evidence type="ECO:0000256" key="7">
    <source>
        <dbReference type="ARBA" id="ARBA00022840"/>
    </source>
</evidence>
<organism evidence="12 13">
    <name type="scientific">Saccharibacillus brassicae</name>
    <dbReference type="NCBI Taxonomy" id="2583377"/>
    <lineage>
        <taxon>Bacteria</taxon>
        <taxon>Bacillati</taxon>
        <taxon>Bacillota</taxon>
        <taxon>Bacilli</taxon>
        <taxon>Bacillales</taxon>
        <taxon>Paenibacillaceae</taxon>
        <taxon>Saccharibacillus</taxon>
    </lineage>
</organism>
<evidence type="ECO:0000256" key="9">
    <source>
        <dbReference type="ARBA" id="ARBA00023136"/>
    </source>
</evidence>
<evidence type="ECO:0000256" key="8">
    <source>
        <dbReference type="ARBA" id="ARBA00022967"/>
    </source>
</evidence>
<evidence type="ECO:0000256" key="10">
    <source>
        <dbReference type="ARBA" id="ARBA00025157"/>
    </source>
</evidence>
<evidence type="ECO:0000259" key="11">
    <source>
        <dbReference type="PROSITE" id="PS50893"/>
    </source>
</evidence>
<evidence type="ECO:0000256" key="6">
    <source>
        <dbReference type="ARBA" id="ARBA00022741"/>
    </source>
</evidence>
<evidence type="ECO:0000256" key="4">
    <source>
        <dbReference type="ARBA" id="ARBA00022475"/>
    </source>
</evidence>
<sequence>MNSRPIAARLNRVGFRYNEAEAPLKEIDFTLHRGECVLLTGPSGSGKSTLIRLFNGLIPHFYEGQLTGDMELFGRSTAGMESWEFSQIAGSIFQDSRSQFFNAVVRDEIAFGGENLGMEPEEIRSRLDRLAGRLGIGGQLEANVQTLSGGEKQKVAFAAASLPGPELYVLDEPSANLDRSASLQLSRLLAELKQEGRTLLIAEHRLHDLLPIADRIVYMEAGSIRAEWTPQQLLSLSAAELEHFGLRSPRLELDPAGGERMPDAESGVGRPDRLTAVNLGVSLGGRHSARNMLDNVELVLRPGEITALTGPNGAGKSTLAKTLSGLIREREGSVSLSGERLRASKRLGRVGFVMQDSECQLFADSVRGELLLTREKDPEAPALAERLLRELGLWELRERHPLALSGGQKQRLALAAGIMNRPDVLVLDEPTSGLDGRNMYQVIRLLRDIAAGGTAILVITHDFEWMQAACDRLVVVRDRSLHTYLRPDSVSFRRALTEAVIRS</sequence>
<keyword evidence="13" id="KW-1185">Reference proteome</keyword>
<dbReference type="PANTHER" id="PTHR43553:SF23">
    <property type="entry name" value="ABC TRANSPORTER ATP-BINDING COMPONENT"/>
    <property type="match status" value="1"/>
</dbReference>
<gene>
    <name evidence="12" type="ORF">FFV09_01480</name>
</gene>
<feature type="domain" description="ABC transporter" evidence="11">
    <location>
        <begin position="8"/>
        <end position="246"/>
    </location>
</feature>
<dbReference type="SUPFAM" id="SSF52540">
    <property type="entry name" value="P-loop containing nucleoside triphosphate hydrolases"/>
    <property type="match status" value="2"/>
</dbReference>
<evidence type="ECO:0000313" key="13">
    <source>
        <dbReference type="Proteomes" id="UP000316968"/>
    </source>
</evidence>
<dbReference type="Proteomes" id="UP000316968">
    <property type="component" value="Chromosome"/>
</dbReference>
<dbReference type="Pfam" id="PF00005">
    <property type="entry name" value="ABC_tran"/>
    <property type="match status" value="2"/>
</dbReference>
<proteinExistence type="inferred from homology"/>
<dbReference type="KEGG" id="saca:FFV09_01480"/>
<evidence type="ECO:0000256" key="2">
    <source>
        <dbReference type="ARBA" id="ARBA00005417"/>
    </source>
</evidence>
<dbReference type="PANTHER" id="PTHR43553">
    <property type="entry name" value="HEAVY METAL TRANSPORTER"/>
    <property type="match status" value="1"/>
</dbReference>
<dbReference type="GO" id="GO:0016887">
    <property type="term" value="F:ATP hydrolysis activity"/>
    <property type="evidence" value="ECO:0007669"/>
    <property type="project" value="InterPro"/>
</dbReference>
<keyword evidence="6" id="KW-0547">Nucleotide-binding</keyword>
<dbReference type="GO" id="GO:0042626">
    <property type="term" value="F:ATPase-coupled transmembrane transporter activity"/>
    <property type="evidence" value="ECO:0007669"/>
    <property type="project" value="TreeGrafter"/>
</dbReference>
<dbReference type="Gene3D" id="3.40.50.300">
    <property type="entry name" value="P-loop containing nucleotide triphosphate hydrolases"/>
    <property type="match status" value="2"/>
</dbReference>
<evidence type="ECO:0000256" key="5">
    <source>
        <dbReference type="ARBA" id="ARBA00022737"/>
    </source>
</evidence>
<dbReference type="GO" id="GO:0043190">
    <property type="term" value="C:ATP-binding cassette (ABC) transporter complex"/>
    <property type="evidence" value="ECO:0007669"/>
    <property type="project" value="TreeGrafter"/>
</dbReference>
<evidence type="ECO:0000256" key="3">
    <source>
        <dbReference type="ARBA" id="ARBA00022448"/>
    </source>
</evidence>
<protein>
    <submittedName>
        <fullName evidence="12">Energy-coupling factor ABC transporter ATP-binding protein</fullName>
    </submittedName>
</protein>
<comment type="subcellular location">
    <subcellularLocation>
        <location evidence="1">Cell membrane</location>
        <topology evidence="1">Peripheral membrane protein</topology>
    </subcellularLocation>
</comment>
<dbReference type="SMART" id="SM00382">
    <property type="entry name" value="AAA"/>
    <property type="match status" value="2"/>
</dbReference>
<accession>A0A4Y6UTE8</accession>
<dbReference type="EMBL" id="CP041217">
    <property type="protein sequence ID" value="QDH19646.1"/>
    <property type="molecule type" value="Genomic_DNA"/>
</dbReference>
<dbReference type="InterPro" id="IPR027417">
    <property type="entry name" value="P-loop_NTPase"/>
</dbReference>
<dbReference type="InterPro" id="IPR050095">
    <property type="entry name" value="ECF_ABC_transporter_ATP-bd"/>
</dbReference>
<dbReference type="CDD" id="cd03226">
    <property type="entry name" value="ABC_cobalt_CbiO_domain2"/>
    <property type="match status" value="1"/>
</dbReference>
<dbReference type="GO" id="GO:0005524">
    <property type="term" value="F:ATP binding"/>
    <property type="evidence" value="ECO:0007669"/>
    <property type="project" value="UniProtKB-KW"/>
</dbReference>
<keyword evidence="9" id="KW-0472">Membrane</keyword>
<comment type="similarity">
    <text evidence="2">Belongs to the ABC transporter superfamily.</text>
</comment>
<dbReference type="InterPro" id="IPR003439">
    <property type="entry name" value="ABC_transporter-like_ATP-bd"/>
</dbReference>
<dbReference type="OrthoDB" id="501320at2"/>
<keyword evidence="8" id="KW-1278">Translocase</keyword>
<dbReference type="InterPro" id="IPR003593">
    <property type="entry name" value="AAA+_ATPase"/>
</dbReference>